<protein>
    <recommendedName>
        <fullName evidence="2">Anoctamin transmembrane domain-containing protein</fullName>
    </recommendedName>
</protein>
<dbReference type="InterPro" id="IPR049452">
    <property type="entry name" value="Anoctamin_TM"/>
</dbReference>
<feature type="transmembrane region" description="Helical" evidence="1">
    <location>
        <begin position="12"/>
        <end position="35"/>
    </location>
</feature>
<name>A0A075AU11_ROZAC</name>
<proteinExistence type="predicted"/>
<evidence type="ECO:0000259" key="2">
    <source>
        <dbReference type="Pfam" id="PF04547"/>
    </source>
</evidence>
<sequence>MASNDANGILAARLLFILFFEHLVILVKLFIQWIIPDIPRYIKIAREREEYSLRAKATLMDANKY</sequence>
<dbReference type="AlphaFoldDB" id="A0A075AU11"/>
<dbReference type="EMBL" id="KE561045">
    <property type="protein sequence ID" value="EPZ33753.1"/>
    <property type="molecule type" value="Genomic_DNA"/>
</dbReference>
<keyword evidence="1" id="KW-0472">Membrane</keyword>
<dbReference type="Proteomes" id="UP000030755">
    <property type="component" value="Unassembled WGS sequence"/>
</dbReference>
<accession>A0A075AU11</accession>
<gene>
    <name evidence="3" type="ORF">O9G_002391</name>
</gene>
<dbReference type="Pfam" id="PF04547">
    <property type="entry name" value="Anoctamin"/>
    <property type="match status" value="1"/>
</dbReference>
<dbReference type="HOGENOM" id="CLU_2850979_0_0_1"/>
<evidence type="ECO:0000313" key="3">
    <source>
        <dbReference type="EMBL" id="EPZ33753.1"/>
    </source>
</evidence>
<evidence type="ECO:0000256" key="1">
    <source>
        <dbReference type="SAM" id="Phobius"/>
    </source>
</evidence>
<keyword evidence="1" id="KW-0812">Transmembrane</keyword>
<evidence type="ECO:0000313" key="4">
    <source>
        <dbReference type="Proteomes" id="UP000030755"/>
    </source>
</evidence>
<reference evidence="3 4" key="1">
    <citation type="journal article" date="2013" name="Curr. Biol.">
        <title>Shared signatures of parasitism and phylogenomics unite Cryptomycota and microsporidia.</title>
        <authorList>
            <person name="James T.Y."/>
            <person name="Pelin A."/>
            <person name="Bonen L."/>
            <person name="Ahrendt S."/>
            <person name="Sain D."/>
            <person name="Corradi N."/>
            <person name="Stajich J.E."/>
        </authorList>
    </citation>
    <scope>NUCLEOTIDE SEQUENCE [LARGE SCALE GENOMIC DNA]</scope>
    <source>
        <strain evidence="3 4">CSF55</strain>
    </source>
</reference>
<feature type="domain" description="Anoctamin transmembrane" evidence="2">
    <location>
        <begin position="8"/>
        <end position="49"/>
    </location>
</feature>
<keyword evidence="4" id="KW-1185">Reference proteome</keyword>
<keyword evidence="1" id="KW-1133">Transmembrane helix</keyword>
<organism evidence="3 4">
    <name type="scientific">Rozella allomycis (strain CSF55)</name>
    <dbReference type="NCBI Taxonomy" id="988480"/>
    <lineage>
        <taxon>Eukaryota</taxon>
        <taxon>Fungi</taxon>
        <taxon>Fungi incertae sedis</taxon>
        <taxon>Cryptomycota</taxon>
        <taxon>Cryptomycota incertae sedis</taxon>
        <taxon>Rozella</taxon>
    </lineage>
</organism>
<dbReference type="OrthoDB" id="296386at2759"/>